<dbReference type="GO" id="GO:0004645">
    <property type="term" value="F:1,4-alpha-oligoglucan phosphorylase activity"/>
    <property type="evidence" value="ECO:0007669"/>
    <property type="project" value="InterPro"/>
</dbReference>
<dbReference type="Pfam" id="PF02885">
    <property type="entry name" value="Glycos_trans_3N"/>
    <property type="match status" value="1"/>
</dbReference>
<dbReference type="PANTHER" id="PTHR10515">
    <property type="entry name" value="THYMIDINE PHOSPHORYLASE"/>
    <property type="match status" value="1"/>
</dbReference>
<evidence type="ECO:0000256" key="2">
    <source>
        <dbReference type="ARBA" id="ARBA00022679"/>
    </source>
</evidence>
<dbReference type="NCBIfam" id="TIGR02645">
    <property type="entry name" value="ARCH_P_rylase"/>
    <property type="match status" value="1"/>
</dbReference>
<protein>
    <recommendedName>
        <fullName evidence="3">Pyrimidine nucleoside phosphorylase C-terminal domain-containing protein</fullName>
    </recommendedName>
</protein>
<keyword evidence="1" id="KW-0328">Glycosyltransferase</keyword>
<dbReference type="Gene3D" id="1.20.970.50">
    <property type="match status" value="1"/>
</dbReference>
<sequence length="417" mass="46041">MSEHNEAIAIIKKKLEGKSLTYNEVFTLMDEIANKRLGPIPTSYFAAAGFQSGFSKDELYYLTKAMVETGKQLHFKGIVADKHSTGGVAGTRTTMIIVPIIAAAGYKIPKNSSRAITSAAGTADTMELLAKVTFSISEIEKIVEKVGGCIVWGGHLGIAPADDIIIQVEEPMMFESYDKIIVSIMAKKVASCASHLVLDIPVGPYMKIKHFKDADVIAKKFNELGKRFGIKMVIDINETLDPSGRGVGPALEVIDVLKVLEQTEDRPMKLETKALRLAGRLLDLIFKDDKSRKGQSGEVVAQEMLTSGKALTKLKEIVKAQQGNPDISSDKIKTGKYEIEIKSDRTGKITAVENKQINTIARLLGSPNDKYAGIRLHRRLYEHVKKGEVLFTLYSSDKWRSEEAKHTVKHMMVYRIG</sequence>
<dbReference type="SUPFAM" id="SSF52418">
    <property type="entry name" value="Nucleoside phosphorylase/phosphoribosyltransferase catalytic domain"/>
    <property type="match status" value="1"/>
</dbReference>
<name>A0A0G0XE37_9BACT</name>
<dbReference type="SUPFAM" id="SSF47648">
    <property type="entry name" value="Nucleoside phosphorylase/phosphoribosyltransferase N-terminal domain"/>
    <property type="match status" value="1"/>
</dbReference>
<dbReference type="GO" id="GO:0006213">
    <property type="term" value="P:pyrimidine nucleoside metabolic process"/>
    <property type="evidence" value="ECO:0007669"/>
    <property type="project" value="InterPro"/>
</dbReference>
<dbReference type="GO" id="GO:0016763">
    <property type="term" value="F:pentosyltransferase activity"/>
    <property type="evidence" value="ECO:0007669"/>
    <property type="project" value="InterPro"/>
</dbReference>
<dbReference type="AlphaFoldDB" id="A0A0G0XE37"/>
<organism evidence="4 5">
    <name type="scientific">Candidatus Roizmanbacteria bacterium GW2011_GWC2_41_7</name>
    <dbReference type="NCBI Taxonomy" id="1618487"/>
    <lineage>
        <taxon>Bacteria</taxon>
        <taxon>Candidatus Roizmaniibacteriota</taxon>
    </lineage>
</organism>
<dbReference type="PANTHER" id="PTHR10515:SF0">
    <property type="entry name" value="THYMIDINE PHOSPHORYLASE"/>
    <property type="match status" value="1"/>
</dbReference>
<dbReference type="SMART" id="SM00941">
    <property type="entry name" value="PYNP_C"/>
    <property type="match status" value="1"/>
</dbReference>
<dbReference type="GO" id="GO:0006206">
    <property type="term" value="P:pyrimidine nucleobase metabolic process"/>
    <property type="evidence" value="ECO:0007669"/>
    <property type="project" value="InterPro"/>
</dbReference>
<dbReference type="InterPro" id="IPR013466">
    <property type="entry name" value="Thymidine/AMP_Pase"/>
</dbReference>
<proteinExistence type="predicted"/>
<dbReference type="NCBIfam" id="NF003338">
    <property type="entry name" value="PRK04350.1"/>
    <property type="match status" value="1"/>
</dbReference>
<dbReference type="Pfam" id="PF00591">
    <property type="entry name" value="Glycos_transf_3"/>
    <property type="match status" value="1"/>
</dbReference>
<dbReference type="Proteomes" id="UP000034371">
    <property type="component" value="Unassembled WGS sequence"/>
</dbReference>
<dbReference type="EMBL" id="LCBY01000004">
    <property type="protein sequence ID" value="KKS23100.1"/>
    <property type="molecule type" value="Genomic_DNA"/>
</dbReference>
<evidence type="ECO:0000259" key="3">
    <source>
        <dbReference type="SMART" id="SM00941"/>
    </source>
</evidence>
<dbReference type="InterPro" id="IPR036566">
    <property type="entry name" value="PYNP-like_C_sf"/>
</dbReference>
<dbReference type="SUPFAM" id="SSF54680">
    <property type="entry name" value="Pyrimidine nucleoside phosphorylase C-terminal domain"/>
    <property type="match status" value="1"/>
</dbReference>
<dbReference type="InterPro" id="IPR000053">
    <property type="entry name" value="Thymidine/pyrmidine_PPase"/>
</dbReference>
<dbReference type="InterPro" id="IPR000312">
    <property type="entry name" value="Glycosyl_Trfase_fam3"/>
</dbReference>
<evidence type="ECO:0000313" key="4">
    <source>
        <dbReference type="EMBL" id="KKS23100.1"/>
    </source>
</evidence>
<evidence type="ECO:0000313" key="5">
    <source>
        <dbReference type="Proteomes" id="UP000034371"/>
    </source>
</evidence>
<dbReference type="Pfam" id="PF07831">
    <property type="entry name" value="PYNP_C"/>
    <property type="match status" value="1"/>
</dbReference>
<dbReference type="InterPro" id="IPR035902">
    <property type="entry name" value="Nuc_phospho_transferase"/>
</dbReference>
<reference evidence="4 5" key="1">
    <citation type="journal article" date="2015" name="Nature">
        <title>rRNA introns, odd ribosomes, and small enigmatic genomes across a large radiation of phyla.</title>
        <authorList>
            <person name="Brown C.T."/>
            <person name="Hug L.A."/>
            <person name="Thomas B.C."/>
            <person name="Sharon I."/>
            <person name="Castelle C.J."/>
            <person name="Singh A."/>
            <person name="Wilkins M.J."/>
            <person name="Williams K.H."/>
            <person name="Banfield J.F."/>
        </authorList>
    </citation>
    <scope>NUCLEOTIDE SEQUENCE [LARGE SCALE GENOMIC DNA]</scope>
</reference>
<dbReference type="InterPro" id="IPR017459">
    <property type="entry name" value="Glycosyl_Trfase_fam3_N_dom"/>
</dbReference>
<dbReference type="InterPro" id="IPR013102">
    <property type="entry name" value="PYNP_C"/>
</dbReference>
<dbReference type="PROSITE" id="PS00647">
    <property type="entry name" value="THYMID_PHOSPHORYLASE"/>
    <property type="match status" value="1"/>
</dbReference>
<evidence type="ECO:0000256" key="1">
    <source>
        <dbReference type="ARBA" id="ARBA00022676"/>
    </source>
</evidence>
<dbReference type="InterPro" id="IPR017872">
    <property type="entry name" value="Pyrmidine_PPase_CS"/>
</dbReference>
<comment type="caution">
    <text evidence="4">The sequence shown here is derived from an EMBL/GenBank/DDBJ whole genome shotgun (WGS) entry which is preliminary data.</text>
</comment>
<dbReference type="PATRIC" id="fig|1618487.3.peg.68"/>
<keyword evidence="2" id="KW-0808">Transferase</keyword>
<gene>
    <name evidence="4" type="ORF">UU78_C0004G0015</name>
</gene>
<dbReference type="Gene3D" id="3.40.1030.10">
    <property type="entry name" value="Nucleoside phosphorylase/phosphoribosyltransferase catalytic domain"/>
    <property type="match status" value="1"/>
</dbReference>
<accession>A0A0G0XE37</accession>
<dbReference type="Gene3D" id="3.90.1170.30">
    <property type="entry name" value="Pyrimidine nucleoside phosphorylase-like, C-terminal domain"/>
    <property type="match status" value="1"/>
</dbReference>
<dbReference type="GO" id="GO:0005829">
    <property type="term" value="C:cytosol"/>
    <property type="evidence" value="ECO:0007669"/>
    <property type="project" value="TreeGrafter"/>
</dbReference>
<feature type="domain" description="Pyrimidine nucleoside phosphorylase C-terminal" evidence="3">
    <location>
        <begin position="348"/>
        <end position="415"/>
    </location>
</feature>
<dbReference type="InterPro" id="IPR036320">
    <property type="entry name" value="Glycosyl_Trfase_fam3_N_dom_sf"/>
</dbReference>